<proteinExistence type="predicted"/>
<reference evidence="2" key="1">
    <citation type="journal article" date="2019" name="Int. J. Syst. Evol. Microbiol.">
        <title>The Global Catalogue of Microorganisms (GCM) 10K type strain sequencing project: providing services to taxonomists for standard genome sequencing and annotation.</title>
        <authorList>
            <consortium name="The Broad Institute Genomics Platform"/>
            <consortium name="The Broad Institute Genome Sequencing Center for Infectious Disease"/>
            <person name="Wu L."/>
            <person name="Ma J."/>
        </authorList>
    </citation>
    <scope>NUCLEOTIDE SEQUENCE [LARGE SCALE GENOMIC DNA]</scope>
    <source>
        <strain evidence="2">KCTC 42501</strain>
    </source>
</reference>
<dbReference type="RefSeq" id="WP_382177290.1">
    <property type="nucleotide sequence ID" value="NZ_JBHRXX010000009.1"/>
</dbReference>
<comment type="caution">
    <text evidence="1">The sequence shown here is derived from an EMBL/GenBank/DDBJ whole genome shotgun (WGS) entry which is preliminary data.</text>
</comment>
<dbReference type="Proteomes" id="UP001595729">
    <property type="component" value="Unassembled WGS sequence"/>
</dbReference>
<accession>A0ABV7W766</accession>
<protein>
    <submittedName>
        <fullName evidence="1">Uncharacterized protein</fullName>
    </submittedName>
</protein>
<dbReference type="EMBL" id="JBHRXX010000009">
    <property type="protein sequence ID" value="MFC3685665.1"/>
    <property type="molecule type" value="Genomic_DNA"/>
</dbReference>
<evidence type="ECO:0000313" key="2">
    <source>
        <dbReference type="Proteomes" id="UP001595729"/>
    </source>
</evidence>
<name>A0ABV7W766_9BURK</name>
<evidence type="ECO:0000313" key="1">
    <source>
        <dbReference type="EMBL" id="MFC3685665.1"/>
    </source>
</evidence>
<organism evidence="1 2">
    <name type="scientific">Hydrogenophaga luteola</name>
    <dbReference type="NCBI Taxonomy" id="1591122"/>
    <lineage>
        <taxon>Bacteria</taxon>
        <taxon>Pseudomonadati</taxon>
        <taxon>Pseudomonadota</taxon>
        <taxon>Betaproteobacteria</taxon>
        <taxon>Burkholderiales</taxon>
        <taxon>Comamonadaceae</taxon>
        <taxon>Hydrogenophaga</taxon>
    </lineage>
</organism>
<gene>
    <name evidence="1" type="ORF">ACFOPI_18835</name>
</gene>
<sequence>MIYVLQCPPDAEPLAWFAYHPDDLLHKLAADDPLEAWEIHDEVTPRALLEALGHDTVDAAARAAFPAVCALGDQYGWDTTLYRADHLLGRGVLSPDPVDVRAATVATLAVRPGEFRVYWSDQDAVLATEGGDEWLCAKERWRARHALHQQLLSLEVLADNL</sequence>
<keyword evidence="2" id="KW-1185">Reference proteome</keyword>